<keyword evidence="1" id="KW-0812">Transmembrane</keyword>
<dbReference type="NCBIfam" id="TIGR04092">
    <property type="entry name" value="LTA_DltD"/>
    <property type="match status" value="1"/>
</dbReference>
<reference evidence="2 3" key="1">
    <citation type="submission" date="2016-01" db="EMBL/GenBank/DDBJ databases">
        <title>Characterization of the Clostridium difficile lineages that are prevalent in Hong Kong and China.</title>
        <authorList>
            <person name="Kwok J.S.-L."/>
            <person name="Lam W.-Y."/>
            <person name="Ip M."/>
            <person name="Chan T.-F."/>
            <person name="Hawkey P.M."/>
            <person name="Tsui S.K.-W."/>
        </authorList>
    </citation>
    <scope>NUCLEOTIDE SEQUENCE [LARGE SCALE GENOMIC DNA]</scope>
    <source>
        <strain evidence="2 3">300064</strain>
    </source>
</reference>
<dbReference type="InterPro" id="IPR036514">
    <property type="entry name" value="SGNH_hydro_sf"/>
</dbReference>
<keyword evidence="1" id="KW-0472">Membrane</keyword>
<comment type="caution">
    <text evidence="2">The sequence shown here is derived from an EMBL/GenBank/DDBJ whole genome shotgun (WGS) entry which is preliminary data.</text>
</comment>
<evidence type="ECO:0000256" key="1">
    <source>
        <dbReference type="SAM" id="Phobius"/>
    </source>
</evidence>
<proteinExistence type="predicted"/>
<gene>
    <name evidence="2" type="ORF">AWN73_07420</name>
</gene>
<dbReference type="AlphaFoldDB" id="A0A2S7FEW1"/>
<dbReference type="Proteomes" id="UP000238081">
    <property type="component" value="Unassembled WGS sequence"/>
</dbReference>
<evidence type="ECO:0000313" key="3">
    <source>
        <dbReference type="Proteomes" id="UP000238081"/>
    </source>
</evidence>
<protein>
    <submittedName>
        <fullName evidence="2">D-alanyl-lipoteichoic acid biosynthesis protein DltD</fullName>
    </submittedName>
</protein>
<dbReference type="SUPFAM" id="SSF52266">
    <property type="entry name" value="SGNH hydrolase"/>
    <property type="match status" value="1"/>
</dbReference>
<dbReference type="InterPro" id="IPR006998">
    <property type="entry name" value="DltD"/>
</dbReference>
<dbReference type="PANTHER" id="PTHR40039:SF1">
    <property type="entry name" value="PROTEIN DLTD"/>
    <property type="match status" value="1"/>
</dbReference>
<accession>A0A2S7FEW1</accession>
<name>A0A2S7FEW1_CLOBU</name>
<dbReference type="PANTHER" id="PTHR40039">
    <property type="entry name" value="PROTEIN DLTD"/>
    <property type="match status" value="1"/>
</dbReference>
<sequence length="395" mass="45848">MKIKTSFFIAASVVIAVIVGINQFLNVQIGILKNIKDLSAFGKQYGDHIKDSSIIAKDILDDSNDLFLFGSSEMSINVEQNSINLFPIKGADYNISCFGRGYVQNLQQATYIGGSDLKPTQKVAYILSIQWFDNADGVKADNFATNFSEIQFYNFLNNPKISDENKQYYAKRVYSLLEKADKYPAEALYARLYSNPNLLKKSLMFIMSPYYKISNYLSGIKDKALIYKEMNKLPEKKPKEELEDINWDEEEKQINKEHSDEVSTNQFHLRDDYYNKNIKDHMDYLNGYLKGNDALSSVEMNDFKFFLSVSKDLGIKPYIIMPPVNGWYYDYLGLSKEERDQYYNKIDNLSKEQGLEVLDLRDYEYKQDFLIDVMHLGEEGWLKVSEGIYNHFNEK</sequence>
<dbReference type="Gene3D" id="3.40.50.1110">
    <property type="entry name" value="SGNH hydrolase"/>
    <property type="match status" value="1"/>
</dbReference>
<dbReference type="InterPro" id="IPR023896">
    <property type="entry name" value="LTA_DltD"/>
</dbReference>
<keyword evidence="1" id="KW-1133">Transmembrane helix</keyword>
<evidence type="ECO:0000313" key="2">
    <source>
        <dbReference type="EMBL" id="PPV17577.1"/>
    </source>
</evidence>
<dbReference type="RefSeq" id="WP_027636340.1">
    <property type="nucleotide sequence ID" value="NZ_CANCWB010000003.1"/>
</dbReference>
<organism evidence="2 3">
    <name type="scientific">Clostridium butyricum</name>
    <dbReference type="NCBI Taxonomy" id="1492"/>
    <lineage>
        <taxon>Bacteria</taxon>
        <taxon>Bacillati</taxon>
        <taxon>Bacillota</taxon>
        <taxon>Clostridia</taxon>
        <taxon>Eubacteriales</taxon>
        <taxon>Clostridiaceae</taxon>
        <taxon>Clostridium</taxon>
    </lineage>
</organism>
<dbReference type="EMBL" id="LRDH01000013">
    <property type="protein sequence ID" value="PPV17577.1"/>
    <property type="molecule type" value="Genomic_DNA"/>
</dbReference>
<dbReference type="Pfam" id="PF04914">
    <property type="entry name" value="DltD"/>
    <property type="match status" value="1"/>
</dbReference>
<feature type="transmembrane region" description="Helical" evidence="1">
    <location>
        <begin position="7"/>
        <end position="25"/>
    </location>
</feature>